<keyword evidence="5" id="KW-1185">Reference proteome</keyword>
<evidence type="ECO:0000256" key="2">
    <source>
        <dbReference type="PROSITE-ProRule" id="PRU00169"/>
    </source>
</evidence>
<organism evidence="4 5">
    <name type="scientific">Azospirillum doebereinerae</name>
    <dbReference type="NCBI Taxonomy" id="92933"/>
    <lineage>
        <taxon>Bacteria</taxon>
        <taxon>Pseudomonadati</taxon>
        <taxon>Pseudomonadota</taxon>
        <taxon>Alphaproteobacteria</taxon>
        <taxon>Rhodospirillales</taxon>
        <taxon>Azospirillaceae</taxon>
        <taxon>Azospirillum</taxon>
    </lineage>
</organism>
<dbReference type="GO" id="GO:0000160">
    <property type="term" value="P:phosphorelay signal transduction system"/>
    <property type="evidence" value="ECO:0007669"/>
    <property type="project" value="InterPro"/>
</dbReference>
<dbReference type="Pfam" id="PF00072">
    <property type="entry name" value="Response_reg"/>
    <property type="match status" value="1"/>
</dbReference>
<comment type="caution">
    <text evidence="4">The sequence shown here is derived from an EMBL/GenBank/DDBJ whole genome shotgun (WGS) entry which is preliminary data.</text>
</comment>
<dbReference type="Gene3D" id="3.40.50.2300">
    <property type="match status" value="1"/>
</dbReference>
<evidence type="ECO:0000256" key="1">
    <source>
        <dbReference type="ARBA" id="ARBA00022553"/>
    </source>
</evidence>
<name>A0A433J2R5_9PROT</name>
<dbReference type="PROSITE" id="PS50110">
    <property type="entry name" value="RESPONSE_REGULATORY"/>
    <property type="match status" value="1"/>
</dbReference>
<feature type="modified residue" description="4-aspartylphosphate" evidence="2">
    <location>
        <position position="52"/>
    </location>
</feature>
<dbReference type="AlphaFoldDB" id="A0A433J2R5"/>
<protein>
    <submittedName>
        <fullName evidence="4">Response regulator</fullName>
    </submittedName>
</protein>
<dbReference type="PANTHER" id="PTHR44591">
    <property type="entry name" value="STRESS RESPONSE REGULATOR PROTEIN 1"/>
    <property type="match status" value="1"/>
</dbReference>
<sequence length="134" mass="14043">MRILLVEDEVLIALEQRLYLEAVGHEVFGPATTPAEAVELAAASPPDLALVDVHLARHTSGIDAAQALAKRGVACLYVTSFGEELQRGGARAAGLGCLAKPFSESALLAAVDIAQAILSGEPPRNVPQTMELFI</sequence>
<reference evidence="4 5" key="1">
    <citation type="submission" date="2018-12" db="EMBL/GenBank/DDBJ databases">
        <authorList>
            <person name="Yang Y."/>
        </authorList>
    </citation>
    <scope>NUCLEOTIDE SEQUENCE [LARGE SCALE GENOMIC DNA]</scope>
    <source>
        <strain evidence="4 5">GSF71</strain>
    </source>
</reference>
<dbReference type="SMART" id="SM00448">
    <property type="entry name" value="REC"/>
    <property type="match status" value="1"/>
</dbReference>
<dbReference type="Proteomes" id="UP000280346">
    <property type="component" value="Unassembled WGS sequence"/>
</dbReference>
<dbReference type="SUPFAM" id="SSF52172">
    <property type="entry name" value="CheY-like"/>
    <property type="match status" value="1"/>
</dbReference>
<dbReference type="PANTHER" id="PTHR44591:SF3">
    <property type="entry name" value="RESPONSE REGULATORY DOMAIN-CONTAINING PROTEIN"/>
    <property type="match status" value="1"/>
</dbReference>
<proteinExistence type="predicted"/>
<evidence type="ECO:0000259" key="3">
    <source>
        <dbReference type="PROSITE" id="PS50110"/>
    </source>
</evidence>
<evidence type="ECO:0000313" key="4">
    <source>
        <dbReference type="EMBL" id="RUQ65977.1"/>
    </source>
</evidence>
<dbReference type="InterPro" id="IPR050595">
    <property type="entry name" value="Bact_response_regulator"/>
</dbReference>
<dbReference type="OrthoDB" id="7060229at2"/>
<feature type="domain" description="Response regulatory" evidence="3">
    <location>
        <begin position="2"/>
        <end position="115"/>
    </location>
</feature>
<accession>A0A433J2R5</accession>
<evidence type="ECO:0000313" key="5">
    <source>
        <dbReference type="Proteomes" id="UP000280346"/>
    </source>
</evidence>
<dbReference type="EMBL" id="RZIJ01000024">
    <property type="protein sequence ID" value="RUQ65977.1"/>
    <property type="molecule type" value="Genomic_DNA"/>
</dbReference>
<dbReference type="InterPro" id="IPR011006">
    <property type="entry name" value="CheY-like_superfamily"/>
</dbReference>
<gene>
    <name evidence="4" type="ORF">EJ913_24335</name>
</gene>
<keyword evidence="1 2" id="KW-0597">Phosphoprotein</keyword>
<dbReference type="InterPro" id="IPR001789">
    <property type="entry name" value="Sig_transdc_resp-reg_receiver"/>
</dbReference>
<dbReference type="RefSeq" id="WP_127002797.1">
    <property type="nucleotide sequence ID" value="NZ_JAKOAR010000087.1"/>
</dbReference>